<keyword evidence="2" id="KW-1185">Reference proteome</keyword>
<proteinExistence type="predicted"/>
<name>A0A4D6M977_VIGUN</name>
<dbReference type="EMBL" id="CP039350">
    <property type="protein sequence ID" value="QCD96374.1"/>
    <property type="molecule type" value="Genomic_DNA"/>
</dbReference>
<accession>A0A4D6M977</accession>
<organism evidence="1 2">
    <name type="scientific">Vigna unguiculata</name>
    <name type="common">Cowpea</name>
    <dbReference type="NCBI Taxonomy" id="3917"/>
    <lineage>
        <taxon>Eukaryota</taxon>
        <taxon>Viridiplantae</taxon>
        <taxon>Streptophyta</taxon>
        <taxon>Embryophyta</taxon>
        <taxon>Tracheophyta</taxon>
        <taxon>Spermatophyta</taxon>
        <taxon>Magnoliopsida</taxon>
        <taxon>eudicotyledons</taxon>
        <taxon>Gunneridae</taxon>
        <taxon>Pentapetalae</taxon>
        <taxon>rosids</taxon>
        <taxon>fabids</taxon>
        <taxon>Fabales</taxon>
        <taxon>Fabaceae</taxon>
        <taxon>Papilionoideae</taxon>
        <taxon>50 kb inversion clade</taxon>
        <taxon>NPAAA clade</taxon>
        <taxon>indigoferoid/millettioid clade</taxon>
        <taxon>Phaseoleae</taxon>
        <taxon>Vigna</taxon>
    </lineage>
</organism>
<dbReference type="AlphaFoldDB" id="A0A4D6M977"/>
<evidence type="ECO:0000313" key="1">
    <source>
        <dbReference type="EMBL" id="QCD96374.1"/>
    </source>
</evidence>
<sequence>MLNNPEIASDISPNDLIGLIFGKEHPGRVRGLSHGACPTLAFKQSTTRLNGMNFASCSATSTNRDEKFLKMENELTNLKNQMQTLVAYIASIDEVPDHFAAMAAGLIHTSVRYPMLEVVLHHLLV</sequence>
<protein>
    <submittedName>
        <fullName evidence="1">Uncharacterized protein</fullName>
    </submittedName>
</protein>
<gene>
    <name evidence="1" type="ORF">DEO72_LG6g1076</name>
</gene>
<evidence type="ECO:0000313" key="2">
    <source>
        <dbReference type="Proteomes" id="UP000501690"/>
    </source>
</evidence>
<dbReference type="Proteomes" id="UP000501690">
    <property type="component" value="Linkage Group LG6"/>
</dbReference>
<reference evidence="1 2" key="1">
    <citation type="submission" date="2019-04" db="EMBL/GenBank/DDBJ databases">
        <title>An improved genome assembly and genetic linkage map for asparagus bean, Vigna unguiculata ssp. sesquipedialis.</title>
        <authorList>
            <person name="Xia Q."/>
            <person name="Zhang R."/>
            <person name="Dong Y."/>
        </authorList>
    </citation>
    <scope>NUCLEOTIDE SEQUENCE [LARGE SCALE GENOMIC DNA]</scope>
    <source>
        <tissue evidence="1">Leaf</tissue>
    </source>
</reference>